<protein>
    <submittedName>
        <fullName evidence="2">Uncharacterized protein</fullName>
    </submittedName>
</protein>
<reference evidence="2 3" key="1">
    <citation type="journal article" date="2020" name="Cell">
        <title>Large-Scale Comparative Analyses of Tick Genomes Elucidate Their Genetic Diversity and Vector Capacities.</title>
        <authorList>
            <consortium name="Tick Genome and Microbiome Consortium (TIGMIC)"/>
            <person name="Jia N."/>
            <person name="Wang J."/>
            <person name="Shi W."/>
            <person name="Du L."/>
            <person name="Sun Y."/>
            <person name="Zhan W."/>
            <person name="Jiang J.F."/>
            <person name="Wang Q."/>
            <person name="Zhang B."/>
            <person name="Ji P."/>
            <person name="Bell-Sakyi L."/>
            <person name="Cui X.M."/>
            <person name="Yuan T.T."/>
            <person name="Jiang B.G."/>
            <person name="Yang W.F."/>
            <person name="Lam T.T."/>
            <person name="Chang Q.C."/>
            <person name="Ding S.J."/>
            <person name="Wang X.J."/>
            <person name="Zhu J.G."/>
            <person name="Ruan X.D."/>
            <person name="Zhao L."/>
            <person name="Wei J.T."/>
            <person name="Ye R.Z."/>
            <person name="Que T.C."/>
            <person name="Du C.H."/>
            <person name="Zhou Y.H."/>
            <person name="Cheng J.X."/>
            <person name="Dai P.F."/>
            <person name="Guo W.B."/>
            <person name="Han X.H."/>
            <person name="Huang E.J."/>
            <person name="Li L.F."/>
            <person name="Wei W."/>
            <person name="Gao Y.C."/>
            <person name="Liu J.Z."/>
            <person name="Shao H.Z."/>
            <person name="Wang X."/>
            <person name="Wang C.C."/>
            <person name="Yang T.C."/>
            <person name="Huo Q.B."/>
            <person name="Li W."/>
            <person name="Chen H.Y."/>
            <person name="Chen S.E."/>
            <person name="Zhou L.G."/>
            <person name="Ni X.B."/>
            <person name="Tian J.H."/>
            <person name="Sheng Y."/>
            <person name="Liu T."/>
            <person name="Pan Y.S."/>
            <person name="Xia L.Y."/>
            <person name="Li J."/>
            <person name="Zhao F."/>
            <person name="Cao W.C."/>
        </authorList>
    </citation>
    <scope>NUCLEOTIDE SEQUENCE [LARGE SCALE GENOMIC DNA]</scope>
    <source>
        <strain evidence="2">HaeL-2018</strain>
    </source>
</reference>
<proteinExistence type="predicted"/>
<name>A0A9J6GAK2_HAELO</name>
<accession>A0A9J6GAK2</accession>
<dbReference type="VEuPathDB" id="VectorBase:HLOH_064607"/>
<feature type="compositionally biased region" description="Polar residues" evidence="1">
    <location>
        <begin position="58"/>
        <end position="68"/>
    </location>
</feature>
<organism evidence="2 3">
    <name type="scientific">Haemaphysalis longicornis</name>
    <name type="common">Bush tick</name>
    <dbReference type="NCBI Taxonomy" id="44386"/>
    <lineage>
        <taxon>Eukaryota</taxon>
        <taxon>Metazoa</taxon>
        <taxon>Ecdysozoa</taxon>
        <taxon>Arthropoda</taxon>
        <taxon>Chelicerata</taxon>
        <taxon>Arachnida</taxon>
        <taxon>Acari</taxon>
        <taxon>Parasitiformes</taxon>
        <taxon>Ixodida</taxon>
        <taxon>Ixodoidea</taxon>
        <taxon>Ixodidae</taxon>
        <taxon>Haemaphysalinae</taxon>
        <taxon>Haemaphysalis</taxon>
    </lineage>
</organism>
<dbReference type="EMBL" id="JABSTR010000005">
    <property type="protein sequence ID" value="KAH9371919.1"/>
    <property type="molecule type" value="Genomic_DNA"/>
</dbReference>
<feature type="compositionally biased region" description="Polar residues" evidence="1">
    <location>
        <begin position="10"/>
        <end position="27"/>
    </location>
</feature>
<feature type="region of interest" description="Disordered" evidence="1">
    <location>
        <begin position="107"/>
        <end position="149"/>
    </location>
</feature>
<feature type="region of interest" description="Disordered" evidence="1">
    <location>
        <begin position="1"/>
        <end position="76"/>
    </location>
</feature>
<evidence type="ECO:0000313" key="2">
    <source>
        <dbReference type="EMBL" id="KAH9371919.1"/>
    </source>
</evidence>
<feature type="compositionally biased region" description="Basic and acidic residues" evidence="1">
    <location>
        <begin position="127"/>
        <end position="141"/>
    </location>
</feature>
<keyword evidence="3" id="KW-1185">Reference proteome</keyword>
<sequence>MAPRPPQPDSAATSLFSDADNASQPTTGLEADESTMTEDESCEMVASIPDPNPISVLSMENSPRNDPSQGYCRRHLGYTAKAAESAGEPKGQAGAPTATARAGRVGAGFVSAGPGEADEPASGDFSSLRDTEAGADRRIGPDKPASSLDDSLRNAIADLAARRAPVAIVGDYPAAAARGSGARSFKPPKGRVLPP</sequence>
<dbReference type="Proteomes" id="UP000821853">
    <property type="component" value="Chromosome 3"/>
</dbReference>
<evidence type="ECO:0000313" key="3">
    <source>
        <dbReference type="Proteomes" id="UP000821853"/>
    </source>
</evidence>
<gene>
    <name evidence="2" type="ORF">HPB48_019139</name>
</gene>
<evidence type="ECO:0000256" key="1">
    <source>
        <dbReference type="SAM" id="MobiDB-lite"/>
    </source>
</evidence>
<feature type="compositionally biased region" description="Acidic residues" evidence="1">
    <location>
        <begin position="30"/>
        <end position="42"/>
    </location>
</feature>
<comment type="caution">
    <text evidence="2">The sequence shown here is derived from an EMBL/GenBank/DDBJ whole genome shotgun (WGS) entry which is preliminary data.</text>
</comment>
<dbReference type="AlphaFoldDB" id="A0A9J6GAK2"/>